<proteinExistence type="predicted"/>
<dbReference type="AlphaFoldDB" id="V6IBR5"/>
<reference evidence="2" key="1">
    <citation type="submission" date="2013-05" db="EMBL/GenBank/DDBJ databases">
        <authorList>
            <person name="Harkins D.M."/>
            <person name="Durkin A.S."/>
            <person name="Brinkac L.M."/>
            <person name="Haft D.H."/>
            <person name="Selengut J.D."/>
            <person name="Sanka R."/>
            <person name="DePew J."/>
            <person name="Purushe J."/>
            <person name="Hartskeerl R.A."/>
            <person name="Ahmed A."/>
            <person name="van der Linden H."/>
            <person name="Goris M.G.A."/>
            <person name="Vinetz J.M."/>
            <person name="Sutton G.G."/>
            <person name="Nierman W.C."/>
            <person name="Fouts D.E."/>
        </authorList>
    </citation>
    <scope>NUCLEOTIDE SEQUENCE [LARGE SCALE GENOMIC DNA]</scope>
    <source>
        <strain evidence="2">L 60</strain>
    </source>
</reference>
<comment type="caution">
    <text evidence="2">The sequence shown here is derived from an EMBL/GenBank/DDBJ whole genome shotgun (WGS) entry which is preliminary data.</text>
</comment>
<protein>
    <submittedName>
        <fullName evidence="2">Uncharacterized protein</fullName>
    </submittedName>
</protein>
<evidence type="ECO:0000313" key="3">
    <source>
        <dbReference type="Proteomes" id="UP000018747"/>
    </source>
</evidence>
<organism evidence="2 3">
    <name type="scientific">Leptospira alexanderi serovar Manhao 3 str. L 60</name>
    <dbReference type="NCBI Taxonomy" id="1049759"/>
    <lineage>
        <taxon>Bacteria</taxon>
        <taxon>Pseudomonadati</taxon>
        <taxon>Spirochaetota</taxon>
        <taxon>Spirochaetia</taxon>
        <taxon>Leptospirales</taxon>
        <taxon>Leptospiraceae</taxon>
        <taxon>Leptospira</taxon>
    </lineage>
</organism>
<name>V6IBR5_9LEPT</name>
<accession>V6IBR5</accession>
<dbReference type="OrthoDB" id="329163at2"/>
<gene>
    <name evidence="2" type="ORF">LEP1GSC062_1896</name>
</gene>
<feature type="compositionally biased region" description="Basic and acidic residues" evidence="1">
    <location>
        <begin position="209"/>
        <end position="220"/>
    </location>
</feature>
<dbReference type="EMBL" id="AHMT02000048">
    <property type="protein sequence ID" value="EQA61593.1"/>
    <property type="molecule type" value="Genomic_DNA"/>
</dbReference>
<evidence type="ECO:0000313" key="2">
    <source>
        <dbReference type="EMBL" id="EQA61593.1"/>
    </source>
</evidence>
<keyword evidence="3" id="KW-1185">Reference proteome</keyword>
<sequence length="220" mass="25945">MRGAIMKRNYFKKLCKVFILVSFGFGNLNCPGFGNRYPPYKPITNSDRSYVKFNIKMLDDTMEKSSTALSNYVFVGYWDEERTLVNFPFKLNPEREYWLENFKVLLYEIGWGMRDVRFYEGCDYRMPAPLGKRRYEFVFVYFHGNSPKKTGRLEKIINLPPNHSIRLNVVPAELPYPNPKDWTQKIENNNAPEIKIIASIEPNPEPDEDKICELPKHPRD</sequence>
<evidence type="ECO:0000256" key="1">
    <source>
        <dbReference type="SAM" id="MobiDB-lite"/>
    </source>
</evidence>
<feature type="region of interest" description="Disordered" evidence="1">
    <location>
        <begin position="197"/>
        <end position="220"/>
    </location>
</feature>
<dbReference type="Proteomes" id="UP000018747">
    <property type="component" value="Unassembled WGS sequence"/>
</dbReference>